<name>A0ABT5MCF1_9BURK</name>
<dbReference type="RefSeq" id="WP_273925875.1">
    <property type="nucleotide sequence ID" value="NZ_JAQSIO010000002.1"/>
</dbReference>
<proteinExistence type="predicted"/>
<comment type="caution">
    <text evidence="1">The sequence shown here is derived from an EMBL/GenBank/DDBJ whole genome shotgun (WGS) entry which is preliminary data.</text>
</comment>
<evidence type="ECO:0000313" key="2">
    <source>
        <dbReference type="Proteomes" id="UP001528672"/>
    </source>
</evidence>
<evidence type="ECO:0000313" key="1">
    <source>
        <dbReference type="EMBL" id="MDD0814253.1"/>
    </source>
</evidence>
<dbReference type="Proteomes" id="UP001528672">
    <property type="component" value="Unassembled WGS sequence"/>
</dbReference>
<organism evidence="1 2">
    <name type="scientific">Curvibacter microcysteis</name>
    <dbReference type="NCBI Taxonomy" id="3026419"/>
    <lineage>
        <taxon>Bacteria</taxon>
        <taxon>Pseudomonadati</taxon>
        <taxon>Pseudomonadota</taxon>
        <taxon>Betaproteobacteria</taxon>
        <taxon>Burkholderiales</taxon>
        <taxon>Comamonadaceae</taxon>
        <taxon>Curvibacter</taxon>
    </lineage>
</organism>
<sequence length="177" mass="19169">MTGESNSGDQFSPTAAVSQIANDRRYKWLSSRFLAADFDWQGETVLVFRWPSNVPVGGTCDQNIDAAMAADRSEPIAKYDPQTIRLLHHAAAMIESEDLSKWSSGHDRVLLDLIAQAIRDNDQASQALQATQSSTGPSPEHLLAAIYSVARSIGPKCLADMELALYKSMAQTAGGSQ</sequence>
<gene>
    <name evidence="1" type="ORF">PSQ39_06385</name>
</gene>
<reference evidence="1 2" key="1">
    <citation type="submission" date="2023-02" db="EMBL/GenBank/DDBJ databases">
        <title>Bacterial whole genome sequence for Curvibacter sp. HBC28.</title>
        <authorList>
            <person name="Le V."/>
            <person name="Ko S.-R."/>
            <person name="Ahn C.-Y."/>
            <person name="Oh H.-M."/>
        </authorList>
    </citation>
    <scope>NUCLEOTIDE SEQUENCE [LARGE SCALE GENOMIC DNA]</scope>
    <source>
        <strain evidence="1 2">HBC28</strain>
    </source>
</reference>
<keyword evidence="2" id="KW-1185">Reference proteome</keyword>
<dbReference type="EMBL" id="JAQSIO010000002">
    <property type="protein sequence ID" value="MDD0814253.1"/>
    <property type="molecule type" value="Genomic_DNA"/>
</dbReference>
<protein>
    <submittedName>
        <fullName evidence="1">Uncharacterized protein</fullName>
    </submittedName>
</protein>
<accession>A0ABT5MCF1</accession>